<dbReference type="OrthoDB" id="6195577at2"/>
<evidence type="ECO:0000313" key="2">
    <source>
        <dbReference type="Proteomes" id="UP000023430"/>
    </source>
</evidence>
<evidence type="ECO:0000313" key="1">
    <source>
        <dbReference type="EMBL" id="ETX30368.1"/>
    </source>
</evidence>
<organism evidence="1 2">
    <name type="scientific">Roseivivax isoporae LMG 25204</name>
    <dbReference type="NCBI Taxonomy" id="1449351"/>
    <lineage>
        <taxon>Bacteria</taxon>
        <taxon>Pseudomonadati</taxon>
        <taxon>Pseudomonadota</taxon>
        <taxon>Alphaproteobacteria</taxon>
        <taxon>Rhodobacterales</taxon>
        <taxon>Roseobacteraceae</taxon>
        <taxon>Roseivivax</taxon>
    </lineage>
</organism>
<dbReference type="AlphaFoldDB" id="X7FC95"/>
<reference evidence="1 2" key="1">
    <citation type="submission" date="2014-01" db="EMBL/GenBank/DDBJ databases">
        <title>Roseivivax isoporae LMG 25204 Genome Sequencing.</title>
        <authorList>
            <person name="Lai Q."/>
            <person name="Li G."/>
            <person name="Shao Z."/>
        </authorList>
    </citation>
    <scope>NUCLEOTIDE SEQUENCE [LARGE SCALE GENOMIC DNA]</scope>
    <source>
        <strain evidence="1 2">LMG 25204</strain>
    </source>
</reference>
<dbReference type="EMBL" id="JAME01000004">
    <property type="protein sequence ID" value="ETX30368.1"/>
    <property type="molecule type" value="Genomic_DNA"/>
</dbReference>
<dbReference type="STRING" id="1449351.RISW2_16155"/>
<gene>
    <name evidence="1" type="ORF">RISW2_16155</name>
</gene>
<keyword evidence="2" id="KW-1185">Reference proteome</keyword>
<comment type="caution">
    <text evidence="1">The sequence shown here is derived from an EMBL/GenBank/DDBJ whole genome shotgun (WGS) entry which is preliminary data.</text>
</comment>
<dbReference type="Proteomes" id="UP000023430">
    <property type="component" value="Unassembled WGS sequence"/>
</dbReference>
<evidence type="ECO:0008006" key="3">
    <source>
        <dbReference type="Google" id="ProtNLM"/>
    </source>
</evidence>
<proteinExistence type="predicted"/>
<accession>X7FC95</accession>
<sequence length="159" mass="16429">MNVLAHVAGPVLARWDAEGRSLARVDAEAVALTARLGPEGFLTLDLDATPPPVTAAATGPGASFAVARLLAPSVNALAYAGPLAPRALWRIAGDGLAWGWMQAGAPDRAAEVLGRYGAPFANRQLRLSADRIARRGGCCRYLSVSGAACLNCPLRKDAA</sequence>
<protein>
    <recommendedName>
        <fullName evidence="3">Ferric siderophore reductase C-terminal domain-containing protein</fullName>
    </recommendedName>
</protein>
<dbReference type="RefSeq" id="WP_043766852.1">
    <property type="nucleotide sequence ID" value="NZ_JAME01000004.1"/>
</dbReference>
<name>X7FC95_9RHOB</name>